<dbReference type="Pfam" id="PF00089">
    <property type="entry name" value="Trypsin"/>
    <property type="match status" value="1"/>
</dbReference>
<dbReference type="InterPro" id="IPR018114">
    <property type="entry name" value="TRYPSIN_HIS"/>
</dbReference>
<gene>
    <name evidence="5" type="ORF">HDF10_003022</name>
</gene>
<dbReference type="InterPro" id="IPR050966">
    <property type="entry name" value="Glutamyl_endopeptidase"/>
</dbReference>
<protein>
    <recommendedName>
        <fullName evidence="4">Peptidase S1 domain-containing protein</fullName>
    </recommendedName>
</protein>
<name>A0A7W8JBK4_9BACT</name>
<dbReference type="PANTHER" id="PTHR15462">
    <property type="entry name" value="SERINE PROTEASE"/>
    <property type="match status" value="1"/>
</dbReference>
<dbReference type="GO" id="GO:0004252">
    <property type="term" value="F:serine-type endopeptidase activity"/>
    <property type="evidence" value="ECO:0007669"/>
    <property type="project" value="InterPro"/>
</dbReference>
<dbReference type="InterPro" id="IPR001254">
    <property type="entry name" value="Trypsin_dom"/>
</dbReference>
<sequence>MSAKSRVARKRTISQPPLSADQILRLDNIYKHKPSPKELHSLKSSNAFTIPHAGGKFDLEKAIRQIRTKDGTVSWQVEGDVKIIRGKPIEKFHLLRPGEANEAPTLPLPPPGEGKRNSPTLPVPPPFRPEWADQIYHPKMVTRMPRPTMRRKNGDRVTPLYIWGQDARQPFFPSGYPLQCIGKLLIYTDPYSFVPSEFGTGALVGPDIVLTAAHCVPWNSNPAMIQFIPAYFEGVSTLGANVASYVVDASTYVDNLTNPAPAFDYAVLRLQDRLGDSLGYFGAKSYDTGWNDGNYWTLVGYPGDVAGAEEPSSQSGISFHDDDEDSNDHGDALELETENGDANHGDSGGPMFAFWDDGPYIVAVLVAEEEEYFFWPFTTELNNVASAGPAMIQLIQWARSTWG</sequence>
<evidence type="ECO:0000313" key="6">
    <source>
        <dbReference type="Proteomes" id="UP000569092"/>
    </source>
</evidence>
<dbReference type="Gene3D" id="2.40.10.10">
    <property type="entry name" value="Trypsin-like serine proteases"/>
    <property type="match status" value="2"/>
</dbReference>
<dbReference type="InterPro" id="IPR033116">
    <property type="entry name" value="TRYPSIN_SER"/>
</dbReference>
<proteinExistence type="predicted"/>
<feature type="region of interest" description="Disordered" evidence="3">
    <location>
        <begin position="100"/>
        <end position="119"/>
    </location>
</feature>
<dbReference type="InterPro" id="IPR009003">
    <property type="entry name" value="Peptidase_S1_PA"/>
</dbReference>
<keyword evidence="1" id="KW-0732">Signal</keyword>
<dbReference type="PROSITE" id="PS00134">
    <property type="entry name" value="TRYPSIN_HIS"/>
    <property type="match status" value="1"/>
</dbReference>
<dbReference type="InterPro" id="IPR001314">
    <property type="entry name" value="Peptidase_S1A"/>
</dbReference>
<accession>A0A7W8JBK4</accession>
<feature type="domain" description="Peptidase S1" evidence="4">
    <location>
        <begin position="196"/>
        <end position="353"/>
    </location>
</feature>
<dbReference type="Proteomes" id="UP000569092">
    <property type="component" value="Unassembled WGS sequence"/>
</dbReference>
<organism evidence="5 6">
    <name type="scientific">Tunturiibacter lichenicola</name>
    <dbReference type="NCBI Taxonomy" id="2051959"/>
    <lineage>
        <taxon>Bacteria</taxon>
        <taxon>Pseudomonadati</taxon>
        <taxon>Acidobacteriota</taxon>
        <taxon>Terriglobia</taxon>
        <taxon>Terriglobales</taxon>
        <taxon>Acidobacteriaceae</taxon>
        <taxon>Tunturiibacter</taxon>
    </lineage>
</organism>
<dbReference type="GO" id="GO:0006508">
    <property type="term" value="P:proteolysis"/>
    <property type="evidence" value="ECO:0007669"/>
    <property type="project" value="InterPro"/>
</dbReference>
<dbReference type="InterPro" id="IPR043504">
    <property type="entry name" value="Peptidase_S1_PA_chymotrypsin"/>
</dbReference>
<evidence type="ECO:0000259" key="4">
    <source>
        <dbReference type="Pfam" id="PF00089"/>
    </source>
</evidence>
<evidence type="ECO:0000313" key="5">
    <source>
        <dbReference type="EMBL" id="MBB5345036.1"/>
    </source>
</evidence>
<evidence type="ECO:0000256" key="3">
    <source>
        <dbReference type="SAM" id="MobiDB-lite"/>
    </source>
</evidence>
<feature type="region of interest" description="Disordered" evidence="3">
    <location>
        <begin position="308"/>
        <end position="345"/>
    </location>
</feature>
<comment type="caution">
    <text evidence="5">The sequence shown here is derived from an EMBL/GenBank/DDBJ whole genome shotgun (WGS) entry which is preliminary data.</text>
</comment>
<dbReference type="PRINTS" id="PR00722">
    <property type="entry name" value="CHYMOTRYPSIN"/>
</dbReference>
<dbReference type="EMBL" id="JACHDZ010000004">
    <property type="protein sequence ID" value="MBB5345036.1"/>
    <property type="molecule type" value="Genomic_DNA"/>
</dbReference>
<dbReference type="SUPFAM" id="SSF50494">
    <property type="entry name" value="Trypsin-like serine proteases"/>
    <property type="match status" value="1"/>
</dbReference>
<reference evidence="5 6" key="1">
    <citation type="submission" date="2020-08" db="EMBL/GenBank/DDBJ databases">
        <title>Genomic Encyclopedia of Type Strains, Phase IV (KMG-V): Genome sequencing to study the core and pangenomes of soil and plant-associated prokaryotes.</title>
        <authorList>
            <person name="Whitman W."/>
        </authorList>
    </citation>
    <scope>NUCLEOTIDE SEQUENCE [LARGE SCALE GENOMIC DNA]</scope>
    <source>
        <strain evidence="5 6">M8US30</strain>
    </source>
</reference>
<dbReference type="PANTHER" id="PTHR15462:SF8">
    <property type="entry name" value="SERINE PROTEASE"/>
    <property type="match status" value="1"/>
</dbReference>
<evidence type="ECO:0000256" key="1">
    <source>
        <dbReference type="ARBA" id="ARBA00022729"/>
    </source>
</evidence>
<dbReference type="PROSITE" id="PS00135">
    <property type="entry name" value="TRYPSIN_SER"/>
    <property type="match status" value="1"/>
</dbReference>
<evidence type="ECO:0000256" key="2">
    <source>
        <dbReference type="ARBA" id="ARBA00023157"/>
    </source>
</evidence>
<dbReference type="AlphaFoldDB" id="A0A7W8JBK4"/>
<keyword evidence="2" id="KW-1015">Disulfide bond</keyword>